<proteinExistence type="predicted"/>
<dbReference type="EMBL" id="CM037157">
    <property type="protein sequence ID" value="KAH7849963.1"/>
    <property type="molecule type" value="Genomic_DNA"/>
</dbReference>
<keyword evidence="2" id="KW-1185">Reference proteome</keyword>
<accession>A0ACB7Y8S4</accession>
<sequence length="100" mass="11309">MDLLGLMIATSINIGLCVVLFSFYAILRKQPGNTCLYFGRRRAQLWSKGRDRKLVPRWISEARQASDEQMLAKGGLDAVVFLRMITFSSLMGLNCHDVEV</sequence>
<evidence type="ECO:0000313" key="2">
    <source>
        <dbReference type="Proteomes" id="UP000828048"/>
    </source>
</evidence>
<comment type="caution">
    <text evidence="1">The sequence shown here is derived from an EMBL/GenBank/DDBJ whole genome shotgun (WGS) entry which is preliminary data.</text>
</comment>
<dbReference type="Proteomes" id="UP000828048">
    <property type="component" value="Chromosome 7"/>
</dbReference>
<name>A0ACB7Y8S4_9ERIC</name>
<protein>
    <submittedName>
        <fullName evidence="1">Uncharacterized protein</fullName>
    </submittedName>
</protein>
<evidence type="ECO:0000313" key="1">
    <source>
        <dbReference type="EMBL" id="KAH7849963.1"/>
    </source>
</evidence>
<reference evidence="1 2" key="1">
    <citation type="journal article" date="2021" name="Hortic Res">
        <title>High-quality reference genome and annotation aids understanding of berry development for evergreen blueberry (Vaccinium darrowii).</title>
        <authorList>
            <person name="Yu J."/>
            <person name="Hulse-Kemp A.M."/>
            <person name="Babiker E."/>
            <person name="Staton M."/>
        </authorList>
    </citation>
    <scope>NUCLEOTIDE SEQUENCE [LARGE SCALE GENOMIC DNA]</scope>
    <source>
        <strain evidence="2">cv. NJ 8807/NJ 8810</strain>
        <tissue evidence="1">Young leaf</tissue>
    </source>
</reference>
<gene>
    <name evidence="1" type="ORF">Vadar_025702</name>
</gene>
<organism evidence="1 2">
    <name type="scientific">Vaccinium darrowii</name>
    <dbReference type="NCBI Taxonomy" id="229202"/>
    <lineage>
        <taxon>Eukaryota</taxon>
        <taxon>Viridiplantae</taxon>
        <taxon>Streptophyta</taxon>
        <taxon>Embryophyta</taxon>
        <taxon>Tracheophyta</taxon>
        <taxon>Spermatophyta</taxon>
        <taxon>Magnoliopsida</taxon>
        <taxon>eudicotyledons</taxon>
        <taxon>Gunneridae</taxon>
        <taxon>Pentapetalae</taxon>
        <taxon>asterids</taxon>
        <taxon>Ericales</taxon>
        <taxon>Ericaceae</taxon>
        <taxon>Vaccinioideae</taxon>
        <taxon>Vaccinieae</taxon>
        <taxon>Vaccinium</taxon>
    </lineage>
</organism>